<sequence>MNGSALKGSIEGDAWEWHKRLGHLNFNNLQLLSDKEMVLGLPKLNKSTGVCERCIAEKQHRDAFSNELTWRASKPLELVHSDVCGLMQVTTFGGNIYFLTFIGDATRITKLLEEFKFDIMNKYEITDLGPLYRFLGIAACIRQQAQRSLLLDIHRFYTSSSTSHLLPLHVITY</sequence>
<dbReference type="GO" id="GO:0015074">
    <property type="term" value="P:DNA integration"/>
    <property type="evidence" value="ECO:0007669"/>
    <property type="project" value="UniProtKB-KW"/>
</dbReference>
<dbReference type="EMBL" id="SMOL01000402">
    <property type="protein sequence ID" value="KAB2616216.1"/>
    <property type="molecule type" value="Genomic_DNA"/>
</dbReference>
<protein>
    <submittedName>
        <fullName evidence="11">Retrovirus-related Pol polyprotein from transposon TNT 1-94</fullName>
    </submittedName>
</protein>
<evidence type="ECO:0000256" key="9">
    <source>
        <dbReference type="ARBA" id="ARBA00023172"/>
    </source>
</evidence>
<evidence type="ECO:0000313" key="11">
    <source>
        <dbReference type="EMBL" id="KAB2616216.1"/>
    </source>
</evidence>
<dbReference type="OrthoDB" id="1749249at2759"/>
<feature type="domain" description="GAG-pre-integrase" evidence="10">
    <location>
        <begin position="11"/>
        <end position="59"/>
    </location>
</feature>
<dbReference type="PANTHER" id="PTHR42648:SF11">
    <property type="entry name" value="TRANSPOSON TY4-P GAG-POL POLYPROTEIN"/>
    <property type="match status" value="1"/>
</dbReference>
<keyword evidence="4" id="KW-0378">Hydrolase</keyword>
<accession>A0A5N5GKW9</accession>
<dbReference type="GO" id="GO:0003964">
    <property type="term" value="F:RNA-directed DNA polymerase activity"/>
    <property type="evidence" value="ECO:0007669"/>
    <property type="project" value="UniProtKB-KW"/>
</dbReference>
<dbReference type="InterPro" id="IPR039537">
    <property type="entry name" value="Retrotran_Ty1/copia-like"/>
</dbReference>
<evidence type="ECO:0000313" key="12">
    <source>
        <dbReference type="Proteomes" id="UP000327157"/>
    </source>
</evidence>
<gene>
    <name evidence="11" type="ORF">D8674_022804</name>
</gene>
<evidence type="ECO:0000256" key="4">
    <source>
        <dbReference type="ARBA" id="ARBA00022801"/>
    </source>
</evidence>
<evidence type="ECO:0000256" key="8">
    <source>
        <dbReference type="ARBA" id="ARBA00022932"/>
    </source>
</evidence>
<dbReference type="GO" id="GO:0006310">
    <property type="term" value="P:DNA recombination"/>
    <property type="evidence" value="ECO:0007669"/>
    <property type="project" value="UniProtKB-KW"/>
</dbReference>
<keyword evidence="5" id="KW-0460">Magnesium</keyword>
<evidence type="ECO:0000256" key="2">
    <source>
        <dbReference type="ARBA" id="ARBA00022723"/>
    </source>
</evidence>
<proteinExistence type="predicted"/>
<keyword evidence="8" id="KW-0548">Nucleotidyltransferase</keyword>
<dbReference type="GO" id="GO:0046872">
    <property type="term" value="F:metal ion binding"/>
    <property type="evidence" value="ECO:0007669"/>
    <property type="project" value="UniProtKB-KW"/>
</dbReference>
<keyword evidence="6" id="KW-0229">DNA integration</keyword>
<organism evidence="11 12">
    <name type="scientific">Pyrus ussuriensis x Pyrus communis</name>
    <dbReference type="NCBI Taxonomy" id="2448454"/>
    <lineage>
        <taxon>Eukaryota</taxon>
        <taxon>Viridiplantae</taxon>
        <taxon>Streptophyta</taxon>
        <taxon>Embryophyta</taxon>
        <taxon>Tracheophyta</taxon>
        <taxon>Spermatophyta</taxon>
        <taxon>Magnoliopsida</taxon>
        <taxon>eudicotyledons</taxon>
        <taxon>Gunneridae</taxon>
        <taxon>Pentapetalae</taxon>
        <taxon>rosids</taxon>
        <taxon>fabids</taxon>
        <taxon>Rosales</taxon>
        <taxon>Rosaceae</taxon>
        <taxon>Amygdaloideae</taxon>
        <taxon>Maleae</taxon>
        <taxon>Pyrus</taxon>
    </lineage>
</organism>
<dbReference type="PANTHER" id="PTHR42648">
    <property type="entry name" value="TRANSPOSASE, PUTATIVE-RELATED"/>
    <property type="match status" value="1"/>
</dbReference>
<dbReference type="Pfam" id="PF13976">
    <property type="entry name" value="gag_pre-integrs"/>
    <property type="match status" value="1"/>
</dbReference>
<keyword evidence="7" id="KW-0695">RNA-directed DNA polymerase</keyword>
<keyword evidence="12" id="KW-1185">Reference proteome</keyword>
<dbReference type="InterPro" id="IPR025724">
    <property type="entry name" value="GAG-pre-integrase_dom"/>
</dbReference>
<evidence type="ECO:0000256" key="6">
    <source>
        <dbReference type="ARBA" id="ARBA00022908"/>
    </source>
</evidence>
<evidence type="ECO:0000256" key="3">
    <source>
        <dbReference type="ARBA" id="ARBA00022759"/>
    </source>
</evidence>
<dbReference type="GO" id="GO:0004519">
    <property type="term" value="F:endonuclease activity"/>
    <property type="evidence" value="ECO:0007669"/>
    <property type="project" value="UniProtKB-KW"/>
</dbReference>
<keyword evidence="1" id="KW-0540">Nuclease</keyword>
<dbReference type="GO" id="GO:0003887">
    <property type="term" value="F:DNA-directed DNA polymerase activity"/>
    <property type="evidence" value="ECO:0007669"/>
    <property type="project" value="UniProtKB-KW"/>
</dbReference>
<keyword evidence="8" id="KW-0239">DNA-directed DNA polymerase</keyword>
<evidence type="ECO:0000256" key="5">
    <source>
        <dbReference type="ARBA" id="ARBA00022842"/>
    </source>
</evidence>
<keyword evidence="3" id="KW-0255">Endonuclease</keyword>
<dbReference type="Proteomes" id="UP000327157">
    <property type="component" value="Chromosome 3"/>
</dbReference>
<comment type="caution">
    <text evidence="11">The sequence shown here is derived from an EMBL/GenBank/DDBJ whole genome shotgun (WGS) entry which is preliminary data.</text>
</comment>
<evidence type="ECO:0000256" key="1">
    <source>
        <dbReference type="ARBA" id="ARBA00022722"/>
    </source>
</evidence>
<evidence type="ECO:0000256" key="7">
    <source>
        <dbReference type="ARBA" id="ARBA00022918"/>
    </source>
</evidence>
<dbReference type="GO" id="GO:0016787">
    <property type="term" value="F:hydrolase activity"/>
    <property type="evidence" value="ECO:0007669"/>
    <property type="project" value="UniProtKB-KW"/>
</dbReference>
<evidence type="ECO:0000259" key="10">
    <source>
        <dbReference type="Pfam" id="PF13976"/>
    </source>
</evidence>
<keyword evidence="9" id="KW-0233">DNA recombination</keyword>
<keyword evidence="2" id="KW-0479">Metal-binding</keyword>
<dbReference type="AlphaFoldDB" id="A0A5N5GKW9"/>
<reference evidence="11 12" key="1">
    <citation type="submission" date="2019-09" db="EMBL/GenBank/DDBJ databases">
        <authorList>
            <person name="Ou C."/>
        </authorList>
    </citation>
    <scope>NUCLEOTIDE SEQUENCE [LARGE SCALE GENOMIC DNA]</scope>
    <source>
        <strain evidence="11">S2</strain>
        <tissue evidence="11">Leaf</tissue>
    </source>
</reference>
<reference evidence="12" key="2">
    <citation type="submission" date="2019-10" db="EMBL/GenBank/DDBJ databases">
        <title>A de novo genome assembly of a pear dwarfing rootstock.</title>
        <authorList>
            <person name="Wang F."/>
            <person name="Wang J."/>
            <person name="Li S."/>
            <person name="Zhang Y."/>
            <person name="Fang M."/>
            <person name="Ma L."/>
            <person name="Zhao Y."/>
            <person name="Jiang S."/>
        </authorList>
    </citation>
    <scope>NUCLEOTIDE SEQUENCE [LARGE SCALE GENOMIC DNA]</scope>
</reference>
<name>A0A5N5GKW9_9ROSA</name>
<keyword evidence="8" id="KW-0808">Transferase</keyword>
<reference evidence="11 12" key="3">
    <citation type="submission" date="2019-11" db="EMBL/GenBank/DDBJ databases">
        <title>A de novo genome assembly of a pear dwarfing rootstock.</title>
        <authorList>
            <person name="Wang F."/>
            <person name="Wang J."/>
            <person name="Li S."/>
            <person name="Zhang Y."/>
            <person name="Fang M."/>
            <person name="Ma L."/>
            <person name="Zhao Y."/>
            <person name="Jiang S."/>
        </authorList>
    </citation>
    <scope>NUCLEOTIDE SEQUENCE [LARGE SCALE GENOMIC DNA]</scope>
    <source>
        <strain evidence="11">S2</strain>
        <tissue evidence="11">Leaf</tissue>
    </source>
</reference>